<evidence type="ECO:0000259" key="1">
    <source>
        <dbReference type="Pfam" id="PF13173"/>
    </source>
</evidence>
<evidence type="ECO:0000313" key="3">
    <source>
        <dbReference type="EMBL" id="MBO8472254.1"/>
    </source>
</evidence>
<feature type="domain" description="DUF4143" evidence="2">
    <location>
        <begin position="225"/>
        <end position="375"/>
    </location>
</feature>
<dbReference type="PANTHER" id="PTHR33295:SF8">
    <property type="entry name" value="AAA+ ATPASE DOMAIN-CONTAINING PROTEIN"/>
    <property type="match status" value="1"/>
</dbReference>
<dbReference type="InterPro" id="IPR041682">
    <property type="entry name" value="AAA_14"/>
</dbReference>
<feature type="domain" description="AAA" evidence="1">
    <location>
        <begin position="33"/>
        <end position="168"/>
    </location>
</feature>
<keyword evidence="3" id="KW-0547">Nucleotide-binding</keyword>
<dbReference type="InterPro" id="IPR027417">
    <property type="entry name" value="P-loop_NTPase"/>
</dbReference>
<dbReference type="AlphaFoldDB" id="A0A9D9IIN9"/>
<gene>
    <name evidence="3" type="ORF">IAB81_01300</name>
</gene>
<dbReference type="Pfam" id="PF13173">
    <property type="entry name" value="AAA_14"/>
    <property type="match status" value="1"/>
</dbReference>
<comment type="caution">
    <text evidence="3">The sequence shown here is derived from an EMBL/GenBank/DDBJ whole genome shotgun (WGS) entry which is preliminary data.</text>
</comment>
<dbReference type="InterPro" id="IPR025420">
    <property type="entry name" value="DUF4143"/>
</dbReference>
<dbReference type="SUPFAM" id="SSF52540">
    <property type="entry name" value="P-loop containing nucleoside triphosphate hydrolases"/>
    <property type="match status" value="1"/>
</dbReference>
<accession>A0A9D9IIN9</accession>
<reference evidence="3" key="2">
    <citation type="journal article" date="2021" name="PeerJ">
        <title>Extensive microbial diversity within the chicken gut microbiome revealed by metagenomics and culture.</title>
        <authorList>
            <person name="Gilroy R."/>
            <person name="Ravi A."/>
            <person name="Getino M."/>
            <person name="Pursley I."/>
            <person name="Horton D.L."/>
            <person name="Alikhan N.F."/>
            <person name="Baker D."/>
            <person name="Gharbi K."/>
            <person name="Hall N."/>
            <person name="Watson M."/>
            <person name="Adriaenssens E.M."/>
            <person name="Foster-Nyarko E."/>
            <person name="Jarju S."/>
            <person name="Secka A."/>
            <person name="Antonio M."/>
            <person name="Oren A."/>
            <person name="Chaudhuri R.R."/>
            <person name="La Ragione R."/>
            <person name="Hildebrand F."/>
            <person name="Pallen M.J."/>
        </authorList>
    </citation>
    <scope>NUCLEOTIDE SEQUENCE</scope>
    <source>
        <strain evidence="3">B1-8020</strain>
    </source>
</reference>
<dbReference type="PANTHER" id="PTHR33295">
    <property type="entry name" value="ATPASE"/>
    <property type="match status" value="1"/>
</dbReference>
<dbReference type="Pfam" id="PF13635">
    <property type="entry name" value="DUF4143"/>
    <property type="match status" value="1"/>
</dbReference>
<protein>
    <submittedName>
        <fullName evidence="3">ATP-binding protein</fullName>
    </submittedName>
</protein>
<reference evidence="3" key="1">
    <citation type="submission" date="2020-10" db="EMBL/GenBank/DDBJ databases">
        <authorList>
            <person name="Gilroy R."/>
        </authorList>
    </citation>
    <scope>NUCLEOTIDE SEQUENCE</scope>
    <source>
        <strain evidence="3">B1-8020</strain>
    </source>
</reference>
<dbReference type="Proteomes" id="UP000823604">
    <property type="component" value="Unassembled WGS sequence"/>
</dbReference>
<sequence>MNKDVIKSLIAIRQNEIPFSVIERDMKLPVNRKKIITVPGVRRCGKSTMMEIAVNDLVQSGVPKRNILWIGFDDERLVGMSSDELDTIIVSYMEMFPDVPIKEAHMFFDEIQLIKGWEYFVLRVYKSYCKNIYICGSNATMLSKELGSVLRGYPLEYETYPLSFKEFCRFKGVKTDAFLEQDRARLKNAFELYNQSSAFPEIVLARSQSEQLKLLHGYFDTMILRDLAEHYRIANIEVLRYFVKRIMSNLTKPTSVNAIYNDIRSQGLKVSKDDLYLWADYACYVFMFMRIPKYSRSLRKERRSLDKYYCIDNGLRAAVLMPQSNDNGKYLENTVFMQLNRNMLPSDKISYYQDNSECDFVLQREDKVIRLIQVTWNIDDGQTVEREIKGLLEASSATGCDDMLIITDDEEKTILRDGKRIIVVPAWKWLLENSVINDINSEY</sequence>
<dbReference type="EMBL" id="JADIMA010000012">
    <property type="protein sequence ID" value="MBO8472254.1"/>
    <property type="molecule type" value="Genomic_DNA"/>
</dbReference>
<organism evidence="3 4">
    <name type="scientific">Candidatus Merdivivens pullicola</name>
    <dbReference type="NCBI Taxonomy" id="2840872"/>
    <lineage>
        <taxon>Bacteria</taxon>
        <taxon>Pseudomonadati</taxon>
        <taxon>Bacteroidota</taxon>
        <taxon>Bacteroidia</taxon>
        <taxon>Bacteroidales</taxon>
        <taxon>Muribaculaceae</taxon>
        <taxon>Muribaculaceae incertae sedis</taxon>
        <taxon>Candidatus Merdivivens</taxon>
    </lineage>
</organism>
<name>A0A9D9IIN9_9BACT</name>
<evidence type="ECO:0000259" key="2">
    <source>
        <dbReference type="Pfam" id="PF13635"/>
    </source>
</evidence>
<dbReference type="GO" id="GO:0005524">
    <property type="term" value="F:ATP binding"/>
    <property type="evidence" value="ECO:0007669"/>
    <property type="project" value="UniProtKB-KW"/>
</dbReference>
<evidence type="ECO:0000313" key="4">
    <source>
        <dbReference type="Proteomes" id="UP000823604"/>
    </source>
</evidence>
<proteinExistence type="predicted"/>
<keyword evidence="3" id="KW-0067">ATP-binding</keyword>